<dbReference type="AlphaFoldDB" id="A0A1L7NMG7"/>
<protein>
    <submittedName>
        <fullName evidence="1">Uncharacterized protein</fullName>
    </submittedName>
</protein>
<dbReference type="RefSeq" id="WP_042919674.1">
    <property type="nucleotide sequence ID" value="NZ_AP015030.1"/>
</dbReference>
<proteinExistence type="predicted"/>
<dbReference type="EMBL" id="AP015030">
    <property type="protein sequence ID" value="BAW26603.1"/>
    <property type="molecule type" value="Genomic_DNA"/>
</dbReference>
<evidence type="ECO:0000313" key="1">
    <source>
        <dbReference type="EMBL" id="BAW26603.1"/>
    </source>
</evidence>
<organism evidence="1 2">
    <name type="scientific">Pseudomonas putida</name>
    <name type="common">Arthrobacter siderocapsulatus</name>
    <dbReference type="NCBI Taxonomy" id="303"/>
    <lineage>
        <taxon>Bacteria</taxon>
        <taxon>Pseudomonadati</taxon>
        <taxon>Pseudomonadota</taxon>
        <taxon>Gammaproteobacteria</taxon>
        <taxon>Pseudomonadales</taxon>
        <taxon>Pseudomonadaceae</taxon>
        <taxon>Pseudomonas</taxon>
    </lineage>
</organism>
<name>A0A1L7NMG7_PSEPU</name>
<geneLocation type="plasmid" evidence="2">
    <name>pkf715a dna</name>
</geneLocation>
<accession>A0A1L7NMG7</accession>
<sequence>MVEQPLIQPEHNCQLAAFLGQQPGPIKIRGKEYRLDNIRREGDLGFFADAHTSRAKLIAMQTPSKVIGRPGAESWAIMRLTGKGAIVANFAIWNSRVIELA</sequence>
<dbReference type="Proteomes" id="UP000218731">
    <property type="component" value="Plasmid pKF715A"/>
</dbReference>
<gene>
    <name evidence="1" type="ORF">KF715C_pA980</name>
</gene>
<keyword evidence="1" id="KW-0614">Plasmid</keyword>
<evidence type="ECO:0000313" key="2">
    <source>
        <dbReference type="Proteomes" id="UP000218731"/>
    </source>
</evidence>
<reference evidence="1 2" key="1">
    <citation type="submission" date="2015-11" db="EMBL/GenBank/DDBJ databases">
        <title>Complete genome sequencing of a biphenyl-degrading bacterium, Pseudomonas putida KF715 (=NBRC110667).</title>
        <authorList>
            <person name="Suenaga H."/>
            <person name="Fujihara N."/>
            <person name="Watanabe T."/>
            <person name="Hirose J."/>
            <person name="Kimura N."/>
            <person name="Yamazoe A."/>
            <person name="Hosoyama A."/>
            <person name="Shimodaira J."/>
            <person name="Furukawa K."/>
        </authorList>
    </citation>
    <scope>NUCLEOTIDE SEQUENCE [LARGE SCALE GENOMIC DNA]</scope>
    <source>
        <strain evidence="1 2">KF715</strain>
        <plasmid evidence="2">Plasmid pkf715a dna</plasmid>
    </source>
</reference>